<accession>A0A1G7DF12</accession>
<dbReference type="InterPro" id="IPR003918">
    <property type="entry name" value="NADH_UbQ_OxRdtase"/>
</dbReference>
<evidence type="ECO:0000259" key="9">
    <source>
        <dbReference type="Pfam" id="PF00361"/>
    </source>
</evidence>
<keyword evidence="4 8" id="KW-1133">Transmembrane helix</keyword>
<reference evidence="11" key="1">
    <citation type="submission" date="2016-10" db="EMBL/GenBank/DDBJ databases">
        <authorList>
            <person name="Varghese N."/>
            <person name="Submissions S."/>
        </authorList>
    </citation>
    <scope>NUCLEOTIDE SEQUENCE [LARGE SCALE GENOMIC DNA]</scope>
    <source>
        <strain evidence="11">DSM 8987</strain>
    </source>
</reference>
<sequence length="543" mass="60080">MEKYLILNTLSYPVLSLLLLVPLIGAVVAMFLRGDTLIKYWSLAVTLVTAVISLPLWTCFDKTTAKYQFVELRHWFPSLNLDYVVGVDGISVLLVLLTTFIMPLCVLCSWTYIQTRMKEFMIVTLLMETAMIGVFVSLNTVLFYIFWEGMLVPMYLIIAIWGGARKDYASIKFFLYTFAGSIFLLVSIIALFIKTGTFFIPELMEHQYGFAFQLWVFLACALGFAIKMPMFPFHTWLPAAHVQAPTAGSVILASILLKMGGYGFLRFCLPMAPAATLYCMPYLIILSLISIIVGGYLALGQTDIKKLIAYSSVGHMGFVTLGIFLLNDAGIKGAMLQMINHGVTTGALFILIGLIYERTHSREIADNNKLGMFMPIYVTFLGIFSLSSLAFPGTNSFVGEFLVLFGAFEKYPLVGAAAIPGAILAAAYMLRLLQKMVWDDSDGHAHHHDEGHGHGDSHGHGDDHGHALKDCNAREILQLAFLTIFVFWIGLHPTPLLEMMDSSIAHLTQQVEAGSLLPEAAHPGHHHALLNQAGAWVKSLVSF</sequence>
<dbReference type="PANTHER" id="PTHR43507">
    <property type="entry name" value="NADH-UBIQUINONE OXIDOREDUCTASE CHAIN 4"/>
    <property type="match status" value="1"/>
</dbReference>
<evidence type="ECO:0000313" key="11">
    <source>
        <dbReference type="Proteomes" id="UP000243205"/>
    </source>
</evidence>
<dbReference type="AlphaFoldDB" id="A0A1G7DF12"/>
<dbReference type="Proteomes" id="UP000243205">
    <property type="component" value="Unassembled WGS sequence"/>
</dbReference>
<feature type="transmembrane region" description="Helical" evidence="8">
    <location>
        <begin position="208"/>
        <end position="226"/>
    </location>
</feature>
<feature type="transmembrane region" description="Helical" evidence="8">
    <location>
        <begin position="12"/>
        <end position="33"/>
    </location>
</feature>
<dbReference type="GO" id="GO:0016020">
    <property type="term" value="C:membrane"/>
    <property type="evidence" value="ECO:0007669"/>
    <property type="project" value="UniProtKB-SubCell"/>
</dbReference>
<evidence type="ECO:0000256" key="4">
    <source>
        <dbReference type="ARBA" id="ARBA00022989"/>
    </source>
</evidence>
<keyword evidence="3 6" id="KW-0812">Transmembrane</keyword>
<feature type="transmembrane region" description="Helical" evidence="8">
    <location>
        <begin position="307"/>
        <end position="326"/>
    </location>
</feature>
<feature type="transmembrane region" description="Helical" evidence="8">
    <location>
        <begin position="476"/>
        <end position="493"/>
    </location>
</feature>
<dbReference type="NCBIfam" id="TIGR01972">
    <property type="entry name" value="NDH_I_M"/>
    <property type="match status" value="1"/>
</dbReference>
<feature type="transmembrane region" description="Helical" evidence="8">
    <location>
        <begin position="144"/>
        <end position="161"/>
    </location>
</feature>
<dbReference type="Pfam" id="PF00361">
    <property type="entry name" value="Proton_antipo_M"/>
    <property type="match status" value="1"/>
</dbReference>
<feature type="transmembrane region" description="Helical" evidence="8">
    <location>
        <begin position="120"/>
        <end position="138"/>
    </location>
</feature>
<keyword evidence="11" id="KW-1185">Reference proteome</keyword>
<dbReference type="GO" id="GO:0012505">
    <property type="term" value="C:endomembrane system"/>
    <property type="evidence" value="ECO:0007669"/>
    <property type="project" value="UniProtKB-SubCell"/>
</dbReference>
<evidence type="ECO:0000313" key="10">
    <source>
        <dbReference type="EMBL" id="SDE50178.1"/>
    </source>
</evidence>
<dbReference type="RefSeq" id="WP_092079491.1">
    <property type="nucleotide sequence ID" value="NZ_FNAQ01000013.1"/>
</dbReference>
<dbReference type="PANTHER" id="PTHR43507:SF1">
    <property type="entry name" value="NADH-UBIQUINONE OXIDOREDUCTASE CHAIN 4"/>
    <property type="match status" value="1"/>
</dbReference>
<comment type="similarity">
    <text evidence="2">Belongs to the complex I subunit 4 family.</text>
</comment>
<keyword evidence="5 8" id="KW-0472">Membrane</keyword>
<dbReference type="GO" id="GO:0042773">
    <property type="term" value="P:ATP synthesis coupled electron transport"/>
    <property type="evidence" value="ECO:0007669"/>
    <property type="project" value="InterPro"/>
</dbReference>
<dbReference type="GO" id="GO:0003954">
    <property type="term" value="F:NADH dehydrogenase activity"/>
    <property type="evidence" value="ECO:0007669"/>
    <property type="project" value="TreeGrafter"/>
</dbReference>
<dbReference type="STRING" id="57664.SAMN05661003_11354"/>
<dbReference type="EMBL" id="FNAQ01000013">
    <property type="protein sequence ID" value="SDE50178.1"/>
    <property type="molecule type" value="Genomic_DNA"/>
</dbReference>
<feature type="domain" description="NADH:quinone oxidoreductase/Mrp antiporter transmembrane" evidence="9">
    <location>
        <begin position="138"/>
        <end position="418"/>
    </location>
</feature>
<dbReference type="GO" id="GO:0008137">
    <property type="term" value="F:NADH dehydrogenase (ubiquinone) activity"/>
    <property type="evidence" value="ECO:0007669"/>
    <property type="project" value="InterPro"/>
</dbReference>
<evidence type="ECO:0000256" key="2">
    <source>
        <dbReference type="ARBA" id="ARBA00009025"/>
    </source>
</evidence>
<comment type="subcellular location">
    <subcellularLocation>
        <location evidence="1">Endomembrane system</location>
        <topology evidence="1">Multi-pass membrane protein</topology>
    </subcellularLocation>
    <subcellularLocation>
        <location evidence="6">Membrane</location>
        <topology evidence="6">Multi-pass membrane protein</topology>
    </subcellularLocation>
</comment>
<dbReference type="InterPro" id="IPR001750">
    <property type="entry name" value="ND/Mrp_TM"/>
</dbReference>
<evidence type="ECO:0000256" key="6">
    <source>
        <dbReference type="RuleBase" id="RU000320"/>
    </source>
</evidence>
<proteinExistence type="inferred from homology"/>
<evidence type="ECO:0000256" key="1">
    <source>
        <dbReference type="ARBA" id="ARBA00004127"/>
    </source>
</evidence>
<feature type="transmembrane region" description="Helical" evidence="8">
    <location>
        <begin position="280"/>
        <end position="300"/>
    </location>
</feature>
<gene>
    <name evidence="10" type="ORF">SAMN05661003_11354</name>
</gene>
<feature type="transmembrane region" description="Helical" evidence="8">
    <location>
        <begin position="411"/>
        <end position="430"/>
    </location>
</feature>
<feature type="transmembrane region" description="Helical" evidence="8">
    <location>
        <begin position="247"/>
        <end position="265"/>
    </location>
</feature>
<feature type="transmembrane region" description="Helical" evidence="8">
    <location>
        <begin position="338"/>
        <end position="358"/>
    </location>
</feature>
<dbReference type="OrthoDB" id="9805769at2"/>
<evidence type="ECO:0000256" key="3">
    <source>
        <dbReference type="ARBA" id="ARBA00022692"/>
    </source>
</evidence>
<feature type="transmembrane region" description="Helical" evidence="8">
    <location>
        <begin position="90"/>
        <end position="113"/>
    </location>
</feature>
<evidence type="ECO:0000256" key="5">
    <source>
        <dbReference type="ARBA" id="ARBA00023136"/>
    </source>
</evidence>
<feature type="transmembrane region" description="Helical" evidence="8">
    <location>
        <begin position="370"/>
        <end position="391"/>
    </location>
</feature>
<name>A0A1G7DF12_9BACT</name>
<organism evidence="10 11">
    <name type="scientific">Desulfuromonas thiophila</name>
    <dbReference type="NCBI Taxonomy" id="57664"/>
    <lineage>
        <taxon>Bacteria</taxon>
        <taxon>Pseudomonadati</taxon>
        <taxon>Thermodesulfobacteriota</taxon>
        <taxon>Desulfuromonadia</taxon>
        <taxon>Desulfuromonadales</taxon>
        <taxon>Desulfuromonadaceae</taxon>
        <taxon>Desulfuromonas</taxon>
    </lineage>
</organism>
<evidence type="ECO:0000256" key="8">
    <source>
        <dbReference type="SAM" id="Phobius"/>
    </source>
</evidence>
<feature type="region of interest" description="Disordered" evidence="7">
    <location>
        <begin position="444"/>
        <end position="463"/>
    </location>
</feature>
<protein>
    <submittedName>
        <fullName evidence="10">NADH dehydrogenase subunit M</fullName>
    </submittedName>
</protein>
<evidence type="ECO:0000256" key="7">
    <source>
        <dbReference type="SAM" id="MobiDB-lite"/>
    </source>
</evidence>
<dbReference type="GO" id="GO:0015990">
    <property type="term" value="P:electron transport coupled proton transport"/>
    <property type="evidence" value="ECO:0007669"/>
    <property type="project" value="TreeGrafter"/>
</dbReference>
<dbReference type="GO" id="GO:0048039">
    <property type="term" value="F:ubiquinone binding"/>
    <property type="evidence" value="ECO:0007669"/>
    <property type="project" value="TreeGrafter"/>
</dbReference>
<feature type="transmembrane region" description="Helical" evidence="8">
    <location>
        <begin position="173"/>
        <end position="193"/>
    </location>
</feature>
<dbReference type="PRINTS" id="PR01437">
    <property type="entry name" value="NUOXDRDTASE4"/>
</dbReference>
<dbReference type="InterPro" id="IPR010227">
    <property type="entry name" value="NADH_Q_OxRdtase_chainM/4"/>
</dbReference>
<feature type="transmembrane region" description="Helical" evidence="8">
    <location>
        <begin position="40"/>
        <end position="58"/>
    </location>
</feature>